<keyword evidence="5" id="KW-0507">mRNA processing</keyword>
<keyword evidence="8" id="KW-0508">mRNA splicing</keyword>
<evidence type="ECO:0000256" key="10">
    <source>
        <dbReference type="SAM" id="MobiDB-lite"/>
    </source>
</evidence>
<feature type="domain" description="Matrin-type" evidence="11">
    <location>
        <begin position="771"/>
        <end position="801"/>
    </location>
</feature>
<accession>A0A2P6U5I5</accession>
<evidence type="ECO:0000256" key="2">
    <source>
        <dbReference type="ARBA" id="ARBA00008995"/>
    </source>
</evidence>
<dbReference type="GO" id="GO:0005686">
    <property type="term" value="C:U2 snRNP"/>
    <property type="evidence" value="ECO:0007669"/>
    <property type="project" value="TreeGrafter"/>
</dbReference>
<dbReference type="InterPro" id="IPR031781">
    <property type="entry name" value="SF3A2_dom"/>
</dbReference>
<evidence type="ECO:0000256" key="4">
    <source>
        <dbReference type="ARBA" id="ARBA00022723"/>
    </source>
</evidence>
<keyword evidence="13" id="KW-1185">Reference proteome</keyword>
<dbReference type="SUPFAM" id="SSF53756">
    <property type="entry name" value="UDP-Glycosyltransferase/glycogen phosphorylase"/>
    <property type="match status" value="1"/>
</dbReference>
<dbReference type="CDD" id="cd03801">
    <property type="entry name" value="GT4_PimA-like"/>
    <property type="match status" value="1"/>
</dbReference>
<dbReference type="GO" id="GO:0016757">
    <property type="term" value="F:glycosyltransferase activity"/>
    <property type="evidence" value="ECO:0007669"/>
    <property type="project" value="UniProtKB-KW"/>
</dbReference>
<dbReference type="GO" id="GO:0000245">
    <property type="term" value="P:spliceosomal complex assembly"/>
    <property type="evidence" value="ECO:0007669"/>
    <property type="project" value="TreeGrafter"/>
</dbReference>
<evidence type="ECO:0000256" key="8">
    <source>
        <dbReference type="ARBA" id="ARBA00023187"/>
    </source>
</evidence>
<dbReference type="PANTHER" id="PTHR23205">
    <property type="entry name" value="SPLICING FACTOR 3A SUBUNIT 2"/>
    <property type="match status" value="1"/>
</dbReference>
<evidence type="ECO:0000256" key="5">
    <source>
        <dbReference type="ARBA" id="ARBA00022728"/>
    </source>
</evidence>
<protein>
    <submittedName>
        <fullName evidence="12">Splicing factor 3A subunit 2</fullName>
    </submittedName>
</protein>
<evidence type="ECO:0000313" key="12">
    <source>
        <dbReference type="EMBL" id="PRW61583.1"/>
    </source>
</evidence>
<dbReference type="SMART" id="SM00451">
    <property type="entry name" value="ZnF_U1"/>
    <property type="match status" value="1"/>
</dbReference>
<keyword evidence="6" id="KW-0863">Zinc-finger</keyword>
<evidence type="ECO:0000256" key="3">
    <source>
        <dbReference type="ARBA" id="ARBA00022676"/>
    </source>
</evidence>
<evidence type="ECO:0000313" key="13">
    <source>
        <dbReference type="Proteomes" id="UP000239899"/>
    </source>
</evidence>
<dbReference type="GO" id="GO:0008270">
    <property type="term" value="F:zinc ion binding"/>
    <property type="evidence" value="ECO:0007669"/>
    <property type="project" value="UniProtKB-KW"/>
</dbReference>
<comment type="caution">
    <text evidence="12">The sequence shown here is derived from an EMBL/GenBank/DDBJ whole genome shotgun (WGS) entry which is preliminary data.</text>
</comment>
<dbReference type="OrthoDB" id="10250970at2759"/>
<evidence type="ECO:0000256" key="7">
    <source>
        <dbReference type="ARBA" id="ARBA00022833"/>
    </source>
</evidence>
<dbReference type="EMBL" id="LHPG02000001">
    <property type="protein sequence ID" value="PRW61583.1"/>
    <property type="molecule type" value="Genomic_DNA"/>
</dbReference>
<dbReference type="InterPro" id="IPR001296">
    <property type="entry name" value="Glyco_trans_1"/>
</dbReference>
<dbReference type="GO" id="GO:0071013">
    <property type="term" value="C:catalytic step 2 spliceosome"/>
    <property type="evidence" value="ECO:0007669"/>
    <property type="project" value="TreeGrafter"/>
</dbReference>
<keyword evidence="5" id="KW-0747">Spliceosome</keyword>
<dbReference type="Gene3D" id="2.60.40.2690">
    <property type="match status" value="1"/>
</dbReference>
<dbReference type="InterPro" id="IPR003604">
    <property type="entry name" value="Matrin/U1-like-C_Znf_C2H2"/>
</dbReference>
<feature type="compositionally biased region" description="Pro residues" evidence="10">
    <location>
        <begin position="943"/>
        <end position="984"/>
    </location>
</feature>
<keyword evidence="3" id="KW-0808">Transferase</keyword>
<keyword evidence="3" id="KW-0328">Glycosyltransferase</keyword>
<dbReference type="SUPFAM" id="SSF117281">
    <property type="entry name" value="Kelch motif"/>
    <property type="match status" value="1"/>
</dbReference>
<organism evidence="12 13">
    <name type="scientific">Chlorella sorokiniana</name>
    <name type="common">Freshwater green alga</name>
    <dbReference type="NCBI Taxonomy" id="3076"/>
    <lineage>
        <taxon>Eukaryota</taxon>
        <taxon>Viridiplantae</taxon>
        <taxon>Chlorophyta</taxon>
        <taxon>core chlorophytes</taxon>
        <taxon>Trebouxiophyceae</taxon>
        <taxon>Chlorellales</taxon>
        <taxon>Chlorellaceae</taxon>
        <taxon>Chlorella clade</taxon>
        <taxon>Chlorella</taxon>
    </lineage>
</organism>
<dbReference type="GO" id="GO:0071004">
    <property type="term" value="C:U2-type prespliceosome"/>
    <property type="evidence" value="ECO:0007669"/>
    <property type="project" value="TreeGrafter"/>
</dbReference>
<dbReference type="InterPro" id="IPR013087">
    <property type="entry name" value="Znf_C2H2_type"/>
</dbReference>
<dbReference type="InterPro" id="IPR052092">
    <property type="entry name" value="SF3A2"/>
</dbReference>
<dbReference type="PROSITE" id="PS50171">
    <property type="entry name" value="ZF_MATRIN"/>
    <property type="match status" value="1"/>
</dbReference>
<comment type="subcellular location">
    <subcellularLocation>
        <location evidence="1">Nucleus</location>
    </subcellularLocation>
</comment>
<comment type="similarity">
    <text evidence="2">Belongs to the SF3A2 family.</text>
</comment>
<evidence type="ECO:0000256" key="9">
    <source>
        <dbReference type="ARBA" id="ARBA00023242"/>
    </source>
</evidence>
<dbReference type="Gene3D" id="2.120.10.80">
    <property type="entry name" value="Kelch-type beta propeller"/>
    <property type="match status" value="2"/>
</dbReference>
<keyword evidence="9" id="KW-0539">Nucleus</keyword>
<dbReference type="Gene3D" id="3.40.50.2000">
    <property type="entry name" value="Glycogen Phosphorylase B"/>
    <property type="match status" value="1"/>
</dbReference>
<dbReference type="AlphaFoldDB" id="A0A2P6U5I5"/>
<dbReference type="Proteomes" id="UP000239899">
    <property type="component" value="Unassembled WGS sequence"/>
</dbReference>
<dbReference type="SMART" id="SM01050">
    <property type="entry name" value="CactinC_cactus"/>
    <property type="match status" value="1"/>
</dbReference>
<gene>
    <name evidence="12" type="ORF">C2E21_0244</name>
</gene>
<proteinExistence type="inferred from homology"/>
<feature type="region of interest" description="Disordered" evidence="10">
    <location>
        <begin position="925"/>
        <end position="984"/>
    </location>
</feature>
<dbReference type="PANTHER" id="PTHR23205:SF0">
    <property type="entry name" value="SPLICING FACTOR 3A SUBUNIT 2"/>
    <property type="match status" value="1"/>
</dbReference>
<keyword evidence="7" id="KW-0862">Zinc</keyword>
<dbReference type="Pfam" id="PF12874">
    <property type="entry name" value="zf-met"/>
    <property type="match status" value="1"/>
</dbReference>
<dbReference type="InterPro" id="IPR000690">
    <property type="entry name" value="Matrin/U1-C_Znf_C2H2"/>
</dbReference>
<dbReference type="STRING" id="3076.A0A2P6U5I5"/>
<dbReference type="Pfam" id="PF00534">
    <property type="entry name" value="Glycos_transf_1"/>
    <property type="match status" value="1"/>
</dbReference>
<name>A0A2P6U5I5_CHLSO</name>
<sequence>MEHQLEHAGITHSLDTDVQRHPLSHSTTVDPASFDVVVVNTIVTFHWLRQQVEFWGLTFLRKAVCKASQQWPLANLRQHFRRLINATDNDYVVLTVSSNTPHKGLERLLATFARAWQQANSLPGARGRLMLVCLGPDMPRLEAEIARLSAPLQPDIKLNNIAGATKMAGSLQAAIHLFEATDNSTQRLGWYAAGDVQVLNSKCESFGRVTVEGMAASLPQLATTCGGTLDIVQDGLTGLLHPPPTAGEASDTALLQHILRLDRRTAAGRALAERLGTAGCGRAHAEFLPQQFLDASEALVQQVADGAAAADLAAGLAAGPGGSLTPGAAAMLRSGWAAAFMPTSANQARVTQRNMQWAWDERSPAPLMAADSMAFQAGNKLYILNNNVRFNDSVAVPHALAAVDLGSWQWQNESVDWPADLGKTHAAASLSGGRHLFIVAGQEGDECSPPTAAAHRLDLKTLKAQAIPKLPEPRYSPSLAMLGDSRLHVFGGLLPDRVTPAREHWSLHVDADGSTGDAWVTEPPLPEYVGGSHASVLELQPQGDAEPALYYWGRISQESQAWDAAAGNYSCTANREWGDAALWSFSLRRGWRRHRDLPLPLLYAAGCTIKLGQDATLVVGGQHYDGWLSRTLWLYNATEDSWARVGHAPGYSRGHVCGLLNGRLFMALGQLGQEKGLSYQPGLSVRRQFVATLPPELTNEGELGTKQQQGNSRGVAMSFLDAREHGSKPGSGFVSAQQEAVDRRERLRRLALETIDLSKDPYFMRNHLGQYECRLCLTLHTNEGNYLAHTQGKRHQQNLAKRAAREAAEKPVVPAPQRRVAIKKTVRIGRPGYRVTKQFDGETGARGLLFQIEYPEIEEGSKPRHRIMSSYEQRKEPWSKEWQYLLFAAEPYEVVAFKIPSYEVEKHPERLFTHWDPDNKVYSLQLPFKPPQAPAGRPAAPGGVPPQQLPPPPQMPPGMGRPPGMGGPPPGMGGPPPGWGRPGW</sequence>
<evidence type="ECO:0000256" key="1">
    <source>
        <dbReference type="ARBA" id="ARBA00004123"/>
    </source>
</evidence>
<evidence type="ECO:0000259" key="11">
    <source>
        <dbReference type="PROSITE" id="PS50171"/>
    </source>
</evidence>
<dbReference type="Pfam" id="PF16835">
    <property type="entry name" value="SF3A2"/>
    <property type="match status" value="1"/>
</dbReference>
<dbReference type="GO" id="GO:0003676">
    <property type="term" value="F:nucleic acid binding"/>
    <property type="evidence" value="ECO:0007669"/>
    <property type="project" value="InterPro"/>
</dbReference>
<reference evidence="12 13" key="1">
    <citation type="journal article" date="2018" name="Plant J.">
        <title>Genome sequences of Chlorella sorokiniana UTEX 1602 and Micractinium conductrix SAG 241.80: implications to maltose excretion by a green alga.</title>
        <authorList>
            <person name="Arriola M.B."/>
            <person name="Velmurugan N."/>
            <person name="Zhang Y."/>
            <person name="Plunkett M.H."/>
            <person name="Hondzo H."/>
            <person name="Barney B.M."/>
        </authorList>
    </citation>
    <scope>NUCLEOTIDE SEQUENCE [LARGE SCALE GENOMIC DNA]</scope>
    <source>
        <strain evidence="13">UTEX 1602</strain>
    </source>
</reference>
<dbReference type="InterPro" id="IPR015915">
    <property type="entry name" value="Kelch-typ_b-propeller"/>
</dbReference>
<evidence type="ECO:0000256" key="6">
    <source>
        <dbReference type="ARBA" id="ARBA00022771"/>
    </source>
</evidence>
<keyword evidence="4" id="KW-0479">Metal-binding</keyword>